<dbReference type="InterPro" id="IPR036065">
    <property type="entry name" value="BolA-like_sf"/>
</dbReference>
<dbReference type="PANTHER" id="PTHR46188">
    <property type="entry name" value="BOLA-LIKE PROTEIN 3"/>
    <property type="match status" value="1"/>
</dbReference>
<proteinExistence type="inferred from homology"/>
<evidence type="ECO:0000256" key="2">
    <source>
        <dbReference type="RuleBase" id="RU003860"/>
    </source>
</evidence>
<dbReference type="EMBL" id="JAZGQO010000009">
    <property type="protein sequence ID" value="KAK6178483.1"/>
    <property type="molecule type" value="Genomic_DNA"/>
</dbReference>
<dbReference type="Gene3D" id="3.30.300.90">
    <property type="entry name" value="BolA-like"/>
    <property type="match status" value="1"/>
</dbReference>
<dbReference type="AlphaFoldDB" id="A0AAN8PNR4"/>
<evidence type="ECO:0008006" key="5">
    <source>
        <dbReference type="Google" id="ProtNLM"/>
    </source>
</evidence>
<dbReference type="SUPFAM" id="SSF82657">
    <property type="entry name" value="BolA-like"/>
    <property type="match status" value="1"/>
</dbReference>
<dbReference type="GO" id="GO:0005759">
    <property type="term" value="C:mitochondrial matrix"/>
    <property type="evidence" value="ECO:0007669"/>
    <property type="project" value="TreeGrafter"/>
</dbReference>
<name>A0AAN8PNR4_PATCE</name>
<dbReference type="Pfam" id="PF01722">
    <property type="entry name" value="BolA"/>
    <property type="match status" value="1"/>
</dbReference>
<evidence type="ECO:0000313" key="3">
    <source>
        <dbReference type="EMBL" id="KAK6178483.1"/>
    </source>
</evidence>
<dbReference type="PANTHER" id="PTHR46188:SF1">
    <property type="entry name" value="BOLA-LIKE PROTEIN 3"/>
    <property type="match status" value="1"/>
</dbReference>
<accession>A0AAN8PNR4</accession>
<dbReference type="Proteomes" id="UP001347796">
    <property type="component" value="Unassembled WGS sequence"/>
</dbReference>
<evidence type="ECO:0000256" key="1">
    <source>
        <dbReference type="ARBA" id="ARBA00005578"/>
    </source>
</evidence>
<evidence type="ECO:0000313" key="4">
    <source>
        <dbReference type="Proteomes" id="UP001347796"/>
    </source>
</evidence>
<organism evidence="3 4">
    <name type="scientific">Patella caerulea</name>
    <name type="common">Rayed Mediterranean limpet</name>
    <dbReference type="NCBI Taxonomy" id="87958"/>
    <lineage>
        <taxon>Eukaryota</taxon>
        <taxon>Metazoa</taxon>
        <taxon>Spiralia</taxon>
        <taxon>Lophotrochozoa</taxon>
        <taxon>Mollusca</taxon>
        <taxon>Gastropoda</taxon>
        <taxon>Patellogastropoda</taxon>
        <taxon>Patelloidea</taxon>
        <taxon>Patellidae</taxon>
        <taxon>Patella</taxon>
    </lineage>
</organism>
<protein>
    <recommendedName>
        <fullName evidence="5">BolA-like protein 3</fullName>
    </recommendedName>
</protein>
<comment type="similarity">
    <text evidence="1 2">Belongs to the BolA/IbaG family.</text>
</comment>
<sequence length="113" mass="12782">MLRNVMQIGRNVSNRCKQFMGLSQHMSTPSDTQLTEGEQYILRVLKEKFPEATEIQVSDVSGGCGAMYQVAVESEIFRGKRTIQQHRLVTQALSSEIKEMHGIQIKTKAPDQK</sequence>
<gene>
    <name evidence="3" type="ORF">SNE40_013269</name>
</gene>
<comment type="caution">
    <text evidence="3">The sequence shown here is derived from an EMBL/GenBank/DDBJ whole genome shotgun (WGS) entry which is preliminary data.</text>
</comment>
<dbReference type="InterPro" id="IPR052275">
    <property type="entry name" value="Mt_Fe-S_assembly_factor"/>
</dbReference>
<reference evidence="3 4" key="1">
    <citation type="submission" date="2024-01" db="EMBL/GenBank/DDBJ databases">
        <title>The genome of the rayed Mediterranean limpet Patella caerulea (Linnaeus, 1758).</title>
        <authorList>
            <person name="Anh-Thu Weber A."/>
            <person name="Halstead-Nussloch G."/>
        </authorList>
    </citation>
    <scope>NUCLEOTIDE SEQUENCE [LARGE SCALE GENOMIC DNA]</scope>
    <source>
        <strain evidence="3">AATW-2023a</strain>
        <tissue evidence="3">Whole specimen</tissue>
    </source>
</reference>
<dbReference type="InterPro" id="IPR002634">
    <property type="entry name" value="BolA"/>
</dbReference>
<keyword evidence="4" id="KW-1185">Reference proteome</keyword>